<dbReference type="InterPro" id="IPR036767">
    <property type="entry name" value="ApaG_sf"/>
</dbReference>
<keyword evidence="3" id="KW-1185">Reference proteome</keyword>
<proteinExistence type="predicted"/>
<name>A0A098S7Y9_9BACT</name>
<accession>A0A098S7Y9</accession>
<comment type="caution">
    <text evidence="2">The sequence shown here is derived from an EMBL/GenBank/DDBJ whole genome shotgun (WGS) entry which is preliminary data.</text>
</comment>
<dbReference type="SUPFAM" id="SSF110069">
    <property type="entry name" value="ApaG-like"/>
    <property type="match status" value="1"/>
</dbReference>
<dbReference type="InterPro" id="IPR007474">
    <property type="entry name" value="ApaG_domain"/>
</dbReference>
<dbReference type="PANTHER" id="PTHR47191:SF2">
    <property type="entry name" value="OS05G0170800 PROTEIN"/>
    <property type="match status" value="1"/>
</dbReference>
<evidence type="ECO:0000313" key="2">
    <source>
        <dbReference type="EMBL" id="KGE88220.1"/>
    </source>
</evidence>
<dbReference type="STRING" id="1524460.IX84_10430"/>
<dbReference type="RefSeq" id="WP_044219541.1">
    <property type="nucleotide sequence ID" value="NZ_CAKZLC010000210.1"/>
</dbReference>
<evidence type="ECO:0000259" key="1">
    <source>
        <dbReference type="PROSITE" id="PS51087"/>
    </source>
</evidence>
<sequence>MATQTTNGIQITVQPSYQAAYSRPAQHRYIFAYEITIENNSKETVQLLGRHWFIWDANGHVREVEGEGVIGQQPVLPPGGKHRYASWCDLSTGIGKMHGAFQMVNILDNSTFKAIIPTFFLIAPVRLN</sequence>
<reference evidence="2 3" key="1">
    <citation type="journal article" date="2014" name="Int. J. Syst. Evol. Microbiol.">
        <title>Phaeodactylibacter xiamenensis gen. nov., sp. nov., a member of the family Saprospiraceae isolated from the marine alga Phaeodactylum tricornutum.</title>
        <authorList>
            <person name="Chen Z.Jr."/>
            <person name="Lei X."/>
            <person name="Lai Q."/>
            <person name="Li Y."/>
            <person name="Zhang B."/>
            <person name="Zhang J."/>
            <person name="Zhang H."/>
            <person name="Yang L."/>
            <person name="Zheng W."/>
            <person name="Tian Y."/>
            <person name="Yu Z."/>
            <person name="Xu H.Jr."/>
            <person name="Zheng T."/>
        </authorList>
    </citation>
    <scope>NUCLEOTIDE SEQUENCE [LARGE SCALE GENOMIC DNA]</scope>
    <source>
        <strain evidence="2 3">KD52</strain>
    </source>
</reference>
<dbReference type="OrthoDB" id="9795226at2"/>
<protein>
    <submittedName>
        <fullName evidence="2">Cobalt transporter</fullName>
    </submittedName>
</protein>
<dbReference type="InterPro" id="IPR050718">
    <property type="entry name" value="ApaG-like"/>
</dbReference>
<dbReference type="EMBL" id="JPOS01000020">
    <property type="protein sequence ID" value="KGE88220.1"/>
    <property type="molecule type" value="Genomic_DNA"/>
</dbReference>
<dbReference type="AlphaFoldDB" id="A0A098S7Y9"/>
<feature type="domain" description="ApaG" evidence="1">
    <location>
        <begin position="3"/>
        <end position="128"/>
    </location>
</feature>
<organism evidence="2 3">
    <name type="scientific">Phaeodactylibacter xiamenensis</name>
    <dbReference type="NCBI Taxonomy" id="1524460"/>
    <lineage>
        <taxon>Bacteria</taxon>
        <taxon>Pseudomonadati</taxon>
        <taxon>Bacteroidota</taxon>
        <taxon>Saprospiria</taxon>
        <taxon>Saprospirales</taxon>
        <taxon>Haliscomenobacteraceae</taxon>
        <taxon>Phaeodactylibacter</taxon>
    </lineage>
</organism>
<dbReference type="PROSITE" id="PS51087">
    <property type="entry name" value="APAG"/>
    <property type="match status" value="1"/>
</dbReference>
<dbReference type="Gene3D" id="2.60.40.1470">
    <property type="entry name" value="ApaG domain"/>
    <property type="match status" value="1"/>
</dbReference>
<dbReference type="PANTHER" id="PTHR47191">
    <property type="entry name" value="OS05G0170800 PROTEIN"/>
    <property type="match status" value="1"/>
</dbReference>
<evidence type="ECO:0000313" key="3">
    <source>
        <dbReference type="Proteomes" id="UP000029736"/>
    </source>
</evidence>
<dbReference type="NCBIfam" id="NF003967">
    <property type="entry name" value="PRK05461.1"/>
    <property type="match status" value="1"/>
</dbReference>
<dbReference type="Proteomes" id="UP000029736">
    <property type="component" value="Unassembled WGS sequence"/>
</dbReference>
<dbReference type="Pfam" id="PF04379">
    <property type="entry name" value="DUF525"/>
    <property type="match status" value="1"/>
</dbReference>
<gene>
    <name evidence="2" type="ORF">IX84_10430</name>
</gene>